<name>X0YEH7_9ZZZZ</name>
<proteinExistence type="predicted"/>
<dbReference type="AlphaFoldDB" id="X0YEH7"/>
<feature type="coiled-coil region" evidence="1">
    <location>
        <begin position="1"/>
        <end position="35"/>
    </location>
</feature>
<gene>
    <name evidence="2" type="ORF">S01H1_76844</name>
</gene>
<organism evidence="2">
    <name type="scientific">marine sediment metagenome</name>
    <dbReference type="NCBI Taxonomy" id="412755"/>
    <lineage>
        <taxon>unclassified sequences</taxon>
        <taxon>metagenomes</taxon>
        <taxon>ecological metagenomes</taxon>
    </lineage>
</organism>
<evidence type="ECO:0000256" key="1">
    <source>
        <dbReference type="SAM" id="Coils"/>
    </source>
</evidence>
<feature type="non-terminal residue" evidence="2">
    <location>
        <position position="38"/>
    </location>
</feature>
<comment type="caution">
    <text evidence="2">The sequence shown here is derived from an EMBL/GenBank/DDBJ whole genome shotgun (WGS) entry which is preliminary data.</text>
</comment>
<evidence type="ECO:0000313" key="2">
    <source>
        <dbReference type="EMBL" id="GAG47078.1"/>
    </source>
</evidence>
<keyword evidence="1" id="KW-0175">Coiled coil</keyword>
<protein>
    <submittedName>
        <fullName evidence="2">Uncharacterized protein</fullName>
    </submittedName>
</protein>
<sequence length="38" mass="4328">MSNLIQKLTRLKANIEETKAARNRTEGELTALKKQLES</sequence>
<accession>X0YEH7</accession>
<dbReference type="EMBL" id="BARS01051613">
    <property type="protein sequence ID" value="GAG47078.1"/>
    <property type="molecule type" value="Genomic_DNA"/>
</dbReference>
<reference evidence="2" key="1">
    <citation type="journal article" date="2014" name="Front. Microbiol.">
        <title>High frequency of phylogenetically diverse reductive dehalogenase-homologous genes in deep subseafloor sedimentary metagenomes.</title>
        <authorList>
            <person name="Kawai M."/>
            <person name="Futagami T."/>
            <person name="Toyoda A."/>
            <person name="Takaki Y."/>
            <person name="Nishi S."/>
            <person name="Hori S."/>
            <person name="Arai W."/>
            <person name="Tsubouchi T."/>
            <person name="Morono Y."/>
            <person name="Uchiyama I."/>
            <person name="Ito T."/>
            <person name="Fujiyama A."/>
            <person name="Inagaki F."/>
            <person name="Takami H."/>
        </authorList>
    </citation>
    <scope>NUCLEOTIDE SEQUENCE</scope>
    <source>
        <strain evidence="2">Expedition CK06-06</strain>
    </source>
</reference>